<name>A0ABP7EZ60_9ACTN</name>
<proteinExistence type="predicted"/>
<evidence type="ECO:0000313" key="2">
    <source>
        <dbReference type="EMBL" id="GAA3726968.1"/>
    </source>
</evidence>
<organism evidence="2 3">
    <name type="scientific">Salinactinospora qingdaonensis</name>
    <dbReference type="NCBI Taxonomy" id="702744"/>
    <lineage>
        <taxon>Bacteria</taxon>
        <taxon>Bacillati</taxon>
        <taxon>Actinomycetota</taxon>
        <taxon>Actinomycetes</taxon>
        <taxon>Streptosporangiales</taxon>
        <taxon>Nocardiopsidaceae</taxon>
        <taxon>Salinactinospora</taxon>
    </lineage>
</organism>
<dbReference type="SUPFAM" id="SSF55718">
    <property type="entry name" value="SCP-like"/>
    <property type="match status" value="1"/>
</dbReference>
<gene>
    <name evidence="2" type="ORF">GCM10022402_04540</name>
</gene>
<dbReference type="EMBL" id="BAABDD010000002">
    <property type="protein sequence ID" value="GAA3726968.1"/>
    <property type="molecule type" value="Genomic_DNA"/>
</dbReference>
<dbReference type="Pfam" id="PF02036">
    <property type="entry name" value="SCP2"/>
    <property type="match status" value="1"/>
</dbReference>
<dbReference type="Gene3D" id="3.30.1050.10">
    <property type="entry name" value="SCP2 sterol-binding domain"/>
    <property type="match status" value="1"/>
</dbReference>
<protein>
    <recommendedName>
        <fullName evidence="1">SCP2 domain-containing protein</fullName>
    </recommendedName>
</protein>
<dbReference type="Proteomes" id="UP001500908">
    <property type="component" value="Unassembled WGS sequence"/>
</dbReference>
<feature type="domain" description="SCP2" evidence="1">
    <location>
        <begin position="26"/>
        <end position="120"/>
    </location>
</feature>
<comment type="caution">
    <text evidence="2">The sequence shown here is derived from an EMBL/GenBank/DDBJ whole genome shotgun (WGS) entry which is preliminary data.</text>
</comment>
<reference evidence="3" key="1">
    <citation type="journal article" date="2019" name="Int. J. Syst. Evol. Microbiol.">
        <title>The Global Catalogue of Microorganisms (GCM) 10K type strain sequencing project: providing services to taxonomists for standard genome sequencing and annotation.</title>
        <authorList>
            <consortium name="The Broad Institute Genomics Platform"/>
            <consortium name="The Broad Institute Genome Sequencing Center for Infectious Disease"/>
            <person name="Wu L."/>
            <person name="Ma J."/>
        </authorList>
    </citation>
    <scope>NUCLEOTIDE SEQUENCE [LARGE SCALE GENOMIC DNA]</scope>
    <source>
        <strain evidence="3">JCM 17137</strain>
    </source>
</reference>
<dbReference type="InterPro" id="IPR003033">
    <property type="entry name" value="SCP2_sterol-bd_dom"/>
</dbReference>
<evidence type="ECO:0000313" key="3">
    <source>
        <dbReference type="Proteomes" id="UP001500908"/>
    </source>
</evidence>
<accession>A0ABP7EZ60</accession>
<sequence length="120" mass="13415">MMVAMATVEQCRAAIDKVSDRIMEVDEASRRKHLVERTVSVTVRDLNHVFSMRLTMNGLTNVTDSTEAAAGERAQVRITASSDDLVALAADQLDFGRALMSRRVRLDASFSDMMRLRKLL</sequence>
<dbReference type="InterPro" id="IPR036527">
    <property type="entry name" value="SCP2_sterol-bd_dom_sf"/>
</dbReference>
<evidence type="ECO:0000259" key="1">
    <source>
        <dbReference type="Pfam" id="PF02036"/>
    </source>
</evidence>
<keyword evidence="3" id="KW-1185">Reference proteome</keyword>